<name>A0A7D5GNN1_9EURY</name>
<evidence type="ECO:0000313" key="2">
    <source>
        <dbReference type="Proteomes" id="UP000509750"/>
    </source>
</evidence>
<dbReference type="EMBL" id="CP058529">
    <property type="protein sequence ID" value="QLG29407.1"/>
    <property type="molecule type" value="Genomic_DNA"/>
</dbReference>
<gene>
    <name evidence="1" type="ORF">HUG10_02925</name>
</gene>
<dbReference type="KEGG" id="halg:HUG10_02925"/>
<proteinExistence type="predicted"/>
<sequence>MRTTTVCWRISTNATVTGGTPTPNKSYSVYVQPRRNIQFGTIGINCQDLDTLVEKGLIEKSELDKRTNYYTVTQRGQRELETRRIWEA</sequence>
<keyword evidence="2" id="KW-1185">Reference proteome</keyword>
<organism evidence="1 2">
    <name type="scientific">Halorarum halophilum</name>
    <dbReference type="NCBI Taxonomy" id="2743090"/>
    <lineage>
        <taxon>Archaea</taxon>
        <taxon>Methanobacteriati</taxon>
        <taxon>Methanobacteriota</taxon>
        <taxon>Stenosarchaea group</taxon>
        <taxon>Halobacteria</taxon>
        <taxon>Halobacteriales</taxon>
        <taxon>Haloferacaceae</taxon>
        <taxon>Halorarum</taxon>
    </lineage>
</organism>
<reference evidence="1 2" key="1">
    <citation type="submission" date="2020-07" db="EMBL/GenBank/DDBJ databases">
        <title>Gai3-2, isolated from salt lake.</title>
        <authorList>
            <person name="Cui H."/>
            <person name="Shi X."/>
        </authorList>
    </citation>
    <scope>NUCLEOTIDE SEQUENCE [LARGE SCALE GENOMIC DNA]</scope>
    <source>
        <strain evidence="1 2">Gai3-2</strain>
    </source>
</reference>
<dbReference type="SUPFAM" id="SSF46785">
    <property type="entry name" value="Winged helix' DNA-binding domain"/>
    <property type="match status" value="1"/>
</dbReference>
<dbReference type="AlphaFoldDB" id="A0A7D5GNN1"/>
<protein>
    <submittedName>
        <fullName evidence="1">Helix-turn-helix transcriptional regulator</fullName>
    </submittedName>
</protein>
<evidence type="ECO:0000313" key="1">
    <source>
        <dbReference type="EMBL" id="QLG29407.1"/>
    </source>
</evidence>
<dbReference type="Proteomes" id="UP000509750">
    <property type="component" value="Chromosome"/>
</dbReference>
<dbReference type="InterPro" id="IPR036390">
    <property type="entry name" value="WH_DNA-bd_sf"/>
</dbReference>
<accession>A0A7D5GNN1</accession>